<dbReference type="PANTHER" id="PTHR33392">
    <property type="entry name" value="POLYISOPRENYL-TEICHOIC ACID--PEPTIDOGLYCAN TEICHOIC ACID TRANSFERASE TAGU"/>
    <property type="match status" value="1"/>
</dbReference>
<dbReference type="EMBL" id="CP017812">
    <property type="protein sequence ID" value="AOZ73448.1"/>
    <property type="molecule type" value="Genomic_DNA"/>
</dbReference>
<evidence type="ECO:0000259" key="2">
    <source>
        <dbReference type="Pfam" id="PF03816"/>
    </source>
</evidence>
<gene>
    <name evidence="3" type="ORF">BK816_03280</name>
</gene>
<comment type="similarity">
    <text evidence="1">Belongs to the LytR/CpsA/Psr (LCP) family.</text>
</comment>
<evidence type="ECO:0000256" key="1">
    <source>
        <dbReference type="ARBA" id="ARBA00006068"/>
    </source>
</evidence>
<sequence>MVLWGIFLFITASNGLKRIDAGVSTNYDTGDTFLIAGSDARGDKGGVSDDGTEGGRTDSMMLVHKAANDTSQVVSLPRDSFVEIPDNGNNKLNAAYSFGGAPLLTQTVENLTGLQVNHFVLVRMGAVSQIVDALGGVELCLDFDVNDERSELVWQKGCHQVDGKTALAFSRMRYGDPRGDLGRQDRQRQVLSKIVQKATSAGTILNPGKQLALVRAATGSLEVDRNTSLVDLMKMALSYRSASKDKLSGIPPIKDLDYRGGHGSSVLLDPKEAPVFFNRVMKGEIKPEDFNRLTGNE</sequence>
<dbReference type="OrthoDB" id="9782542at2"/>
<dbReference type="STRING" id="1912795.BK816_03280"/>
<name>A0A1D9MMH3_9ACTO</name>
<protein>
    <recommendedName>
        <fullName evidence="2">Cell envelope-related transcriptional attenuator domain-containing protein</fullName>
    </recommendedName>
</protein>
<dbReference type="InterPro" id="IPR050922">
    <property type="entry name" value="LytR/CpsA/Psr_CW_biosynth"/>
</dbReference>
<dbReference type="AlphaFoldDB" id="A0A1D9MMH3"/>
<evidence type="ECO:0000313" key="4">
    <source>
        <dbReference type="Proteomes" id="UP000176288"/>
    </source>
</evidence>
<keyword evidence="4" id="KW-1185">Reference proteome</keyword>
<evidence type="ECO:0000313" key="3">
    <source>
        <dbReference type="EMBL" id="AOZ73448.1"/>
    </source>
</evidence>
<proteinExistence type="inferred from homology"/>
<dbReference type="InterPro" id="IPR004474">
    <property type="entry name" value="LytR_CpsA_psr"/>
</dbReference>
<dbReference type="Pfam" id="PF03816">
    <property type="entry name" value="LytR_cpsA_psr"/>
    <property type="match status" value="1"/>
</dbReference>
<dbReference type="NCBIfam" id="TIGR00350">
    <property type="entry name" value="lytR_cpsA_psr"/>
    <property type="match status" value="1"/>
</dbReference>
<dbReference type="PANTHER" id="PTHR33392:SF6">
    <property type="entry name" value="POLYISOPRENYL-TEICHOIC ACID--PEPTIDOGLYCAN TEICHOIC ACID TRANSFERASE TAGU"/>
    <property type="match status" value="1"/>
</dbReference>
<dbReference type="Proteomes" id="UP000176288">
    <property type="component" value="Chromosome"/>
</dbReference>
<feature type="domain" description="Cell envelope-related transcriptional attenuator" evidence="2">
    <location>
        <begin position="56"/>
        <end position="199"/>
    </location>
</feature>
<organism evidence="3 4">
    <name type="scientific">Boudabousia tangfeifanii</name>
    <dbReference type="NCBI Taxonomy" id="1912795"/>
    <lineage>
        <taxon>Bacteria</taxon>
        <taxon>Bacillati</taxon>
        <taxon>Actinomycetota</taxon>
        <taxon>Actinomycetes</taxon>
        <taxon>Actinomycetales</taxon>
        <taxon>Actinomycetaceae</taxon>
        <taxon>Boudabousia</taxon>
    </lineage>
</organism>
<reference evidence="3 4" key="1">
    <citation type="submission" date="2016-10" db="EMBL/GenBank/DDBJ databases">
        <title>Actinomyces aegypiusis sp. nov., isolated from the Aegypius monachus in Qinghai Tibet Plateau China.</title>
        <authorList>
            <person name="Wang Y."/>
        </authorList>
    </citation>
    <scope>NUCLEOTIDE SEQUENCE [LARGE SCALE GENOMIC DNA]</scope>
    <source>
        <strain evidence="3 4">VUL4_3</strain>
    </source>
</reference>
<dbReference type="Gene3D" id="3.40.630.190">
    <property type="entry name" value="LCP protein"/>
    <property type="match status" value="1"/>
</dbReference>
<dbReference type="KEGG" id="avu:BK816_03280"/>
<accession>A0A1D9MMH3</accession>